<dbReference type="AlphaFoldDB" id="A0A2A6FE51"/>
<sequence length="297" mass="32101">MSLLSSTQGTPERVWSLVSLLADSGGALDRAEAAGWLNPGFTRDNQEVAEKPTAFQQVVGAASSLGAVEADGSMLRLSPGCDASTNAAFSDWVHDRLATLDSAEKDGVVLEAFAWLAAKSDAEGSVGWISQSTADGFADAAEQALPDAADDDGDRRINRTKLPSWRRWLISLGLIVSFPGALQWHPLIDRRVARELTRAGLRQNEEIPAVAFLSLLAKRLPYLDGGPMFVEATRRIKHAERPRQLSPILSAALRNLHDDGVIELKLLGDAADLIRLSQDTHRLQAFYAVVAKSLDVV</sequence>
<dbReference type="Proteomes" id="UP000219182">
    <property type="component" value="Unassembled WGS sequence"/>
</dbReference>
<accession>A0A2A6FE51</accession>
<reference evidence="1 2" key="1">
    <citation type="submission" date="2017-09" db="EMBL/GenBank/DDBJ databases">
        <title>Mesorhizobum sanjuanii sp. nov. isolated from nodules of Lotus tenuis in saline-alkaline lowlands of Flooding Pampa.</title>
        <authorList>
            <person name="Sannazzaro A.I."/>
            <person name="Torres Tejerizo G.A."/>
            <person name="Fontana F."/>
            <person name="Cumpa Velazquez L.M."/>
            <person name="Hansen L."/>
            <person name="Pistorio M."/>
            <person name="Estrella M.J."/>
        </authorList>
    </citation>
    <scope>NUCLEOTIDE SEQUENCE [LARGE SCALE GENOMIC DNA]</scope>
    <source>
        <strain evidence="1 2">BSA136</strain>
    </source>
</reference>
<protein>
    <submittedName>
        <fullName evidence="1">Uncharacterized protein</fullName>
    </submittedName>
</protein>
<name>A0A2A6FE51_9HYPH</name>
<gene>
    <name evidence="1" type="ORF">CN311_15975</name>
</gene>
<proteinExistence type="predicted"/>
<keyword evidence="2" id="KW-1185">Reference proteome</keyword>
<dbReference type="EMBL" id="NWQG01000095">
    <property type="protein sequence ID" value="PDQ20114.1"/>
    <property type="molecule type" value="Genomic_DNA"/>
</dbReference>
<comment type="caution">
    <text evidence="1">The sequence shown here is derived from an EMBL/GenBank/DDBJ whole genome shotgun (WGS) entry which is preliminary data.</text>
</comment>
<evidence type="ECO:0000313" key="2">
    <source>
        <dbReference type="Proteomes" id="UP000219182"/>
    </source>
</evidence>
<evidence type="ECO:0000313" key="1">
    <source>
        <dbReference type="EMBL" id="PDQ20114.1"/>
    </source>
</evidence>
<organism evidence="1 2">
    <name type="scientific">Mesorhizobium sanjuanii</name>
    <dbReference type="NCBI Taxonomy" id="2037900"/>
    <lineage>
        <taxon>Bacteria</taxon>
        <taxon>Pseudomonadati</taxon>
        <taxon>Pseudomonadota</taxon>
        <taxon>Alphaproteobacteria</taxon>
        <taxon>Hyphomicrobiales</taxon>
        <taxon>Phyllobacteriaceae</taxon>
        <taxon>Mesorhizobium</taxon>
    </lineage>
</organism>